<accession>A0AAD9P1L6</accession>
<keyword evidence="2" id="KW-1185">Reference proteome</keyword>
<proteinExistence type="predicted"/>
<organism evidence="1 2">
    <name type="scientific">Ridgeia piscesae</name>
    <name type="common">Tubeworm</name>
    <dbReference type="NCBI Taxonomy" id="27915"/>
    <lineage>
        <taxon>Eukaryota</taxon>
        <taxon>Metazoa</taxon>
        <taxon>Spiralia</taxon>
        <taxon>Lophotrochozoa</taxon>
        <taxon>Annelida</taxon>
        <taxon>Polychaeta</taxon>
        <taxon>Sedentaria</taxon>
        <taxon>Canalipalpata</taxon>
        <taxon>Sabellida</taxon>
        <taxon>Siboglinidae</taxon>
        <taxon>Ridgeia</taxon>
    </lineage>
</organism>
<dbReference type="Proteomes" id="UP001209878">
    <property type="component" value="Unassembled WGS sequence"/>
</dbReference>
<name>A0AAD9P1L6_RIDPI</name>
<dbReference type="EMBL" id="JAODUO010000199">
    <property type="protein sequence ID" value="KAK2186445.1"/>
    <property type="molecule type" value="Genomic_DNA"/>
</dbReference>
<dbReference type="PANTHER" id="PTHR33332">
    <property type="entry name" value="REVERSE TRANSCRIPTASE DOMAIN-CONTAINING PROTEIN"/>
    <property type="match status" value="1"/>
</dbReference>
<evidence type="ECO:0000313" key="1">
    <source>
        <dbReference type="EMBL" id="KAK2186445.1"/>
    </source>
</evidence>
<dbReference type="AlphaFoldDB" id="A0AAD9P1L6"/>
<reference evidence="1" key="1">
    <citation type="journal article" date="2023" name="Mol. Biol. Evol.">
        <title>Third-Generation Sequencing Reveals the Adaptive Role of the Epigenome in Three Deep-Sea Polychaetes.</title>
        <authorList>
            <person name="Perez M."/>
            <person name="Aroh O."/>
            <person name="Sun Y."/>
            <person name="Lan Y."/>
            <person name="Juniper S.K."/>
            <person name="Young C.R."/>
            <person name="Angers B."/>
            <person name="Qian P.Y."/>
        </authorList>
    </citation>
    <scope>NUCLEOTIDE SEQUENCE</scope>
    <source>
        <strain evidence="1">R07B-5</strain>
    </source>
</reference>
<protein>
    <submittedName>
        <fullName evidence="1">Uncharacterized protein</fullName>
    </submittedName>
</protein>
<sequence length="223" mass="26436">MMDTQWVKIRKQLIKQKQSIILSRVTFDSSLNFEAHVRKQLIKPILLMGIIRRTFKYLDDKCFSTVFKSLVRPHIEYANQVWSPYLIKHIIALENVQRRATKLIPGYKEHIKRLNLPTLSYRRLRGDMIEFFLISTGKYDSTVTSNLFTLRDNYSITRGHNLKIFKERCWLNIRKKSFIYRSTDVWNSPPQSVVDAPSVQSLEVKIEKLWKNHPIKNCALCHL</sequence>
<gene>
    <name evidence="1" type="ORF">NP493_199g00023</name>
</gene>
<comment type="caution">
    <text evidence="1">The sequence shown here is derived from an EMBL/GenBank/DDBJ whole genome shotgun (WGS) entry which is preliminary data.</text>
</comment>
<evidence type="ECO:0000313" key="2">
    <source>
        <dbReference type="Proteomes" id="UP001209878"/>
    </source>
</evidence>